<gene>
    <name evidence="2" type="ORF">HQR01_07805</name>
</gene>
<organism evidence="2 3">
    <name type="scientific">Erythrobacter mangrovi</name>
    <dbReference type="NCBI Taxonomy" id="2739433"/>
    <lineage>
        <taxon>Bacteria</taxon>
        <taxon>Pseudomonadati</taxon>
        <taxon>Pseudomonadota</taxon>
        <taxon>Alphaproteobacteria</taxon>
        <taxon>Sphingomonadales</taxon>
        <taxon>Erythrobacteraceae</taxon>
        <taxon>Erythrobacter/Porphyrobacter group</taxon>
        <taxon>Erythrobacter</taxon>
    </lineage>
</organism>
<protein>
    <submittedName>
        <fullName evidence="2">Alpha/beta hydrolase</fullName>
    </submittedName>
</protein>
<dbReference type="EMBL" id="CP053921">
    <property type="protein sequence ID" value="QKG71281.1"/>
    <property type="molecule type" value="Genomic_DNA"/>
</dbReference>
<sequence>MEILTTKIHGAGGLSLAAEVIGGDNAMPVLLAHGGGQTRRAWKRVTGDLAEAGYRTIAIDMRGHGESDWAASGAYDIRDFASDLVAIASGMECKPALVGASLGGLAGIIAEGYLAPDTFASLTLVDIAPRMEPGGVMRVVGFMEQHVDTGFSSPEEAAGIIARYMPHRRKRGAGEGLRRYLRKKDDGRYYWHWDPAFIRNIMTTKRSDPAHQDRQFDALSDAASRLSLPVHLIRGGSSDLVSEEAVAHLRDLVPNTEYSDIADATHMVVGDANDAFSEAILDFLTRHHSPQGTTA</sequence>
<evidence type="ECO:0000313" key="2">
    <source>
        <dbReference type="EMBL" id="QKG71281.1"/>
    </source>
</evidence>
<evidence type="ECO:0000259" key="1">
    <source>
        <dbReference type="Pfam" id="PF00561"/>
    </source>
</evidence>
<dbReference type="PRINTS" id="PR00412">
    <property type="entry name" value="EPOXHYDRLASE"/>
</dbReference>
<feature type="domain" description="AB hydrolase-1" evidence="1">
    <location>
        <begin position="28"/>
        <end position="269"/>
    </location>
</feature>
<accession>A0A7D4BA00</accession>
<keyword evidence="3" id="KW-1185">Reference proteome</keyword>
<reference evidence="2 3" key="1">
    <citation type="submission" date="2020-05" db="EMBL/GenBank/DDBJ databases">
        <title>Erythrobacter mangrovi sp. nov., isolated from rhizosphere soil of mangrove plant (Kandelia candel).</title>
        <authorList>
            <person name="Ye Y.H."/>
        </authorList>
    </citation>
    <scope>NUCLEOTIDE SEQUENCE [LARGE SCALE GENOMIC DNA]</scope>
    <source>
        <strain evidence="2 3">EB310</strain>
    </source>
</reference>
<dbReference type="GO" id="GO:0016787">
    <property type="term" value="F:hydrolase activity"/>
    <property type="evidence" value="ECO:0007669"/>
    <property type="project" value="UniProtKB-KW"/>
</dbReference>
<dbReference type="InterPro" id="IPR000639">
    <property type="entry name" value="Epox_hydrolase-like"/>
</dbReference>
<dbReference type="RefSeq" id="WP_007163783.1">
    <property type="nucleotide sequence ID" value="NZ_CP053921.1"/>
</dbReference>
<dbReference type="KEGG" id="emv:HQR01_07805"/>
<name>A0A7D4BA00_9SPHN</name>
<dbReference type="Gene3D" id="3.40.50.1820">
    <property type="entry name" value="alpha/beta hydrolase"/>
    <property type="match status" value="1"/>
</dbReference>
<dbReference type="AlphaFoldDB" id="A0A7D4BA00"/>
<keyword evidence="2" id="KW-0378">Hydrolase</keyword>
<dbReference type="Pfam" id="PF00561">
    <property type="entry name" value="Abhydrolase_1"/>
    <property type="match status" value="1"/>
</dbReference>
<dbReference type="PANTHER" id="PTHR43194:SF2">
    <property type="entry name" value="PEROXISOMAL MEMBRANE PROTEIN LPX1"/>
    <property type="match status" value="1"/>
</dbReference>
<dbReference type="Proteomes" id="UP000504693">
    <property type="component" value="Chromosome"/>
</dbReference>
<dbReference type="InterPro" id="IPR050228">
    <property type="entry name" value="Carboxylesterase_BioH"/>
</dbReference>
<dbReference type="SUPFAM" id="SSF53474">
    <property type="entry name" value="alpha/beta-Hydrolases"/>
    <property type="match status" value="1"/>
</dbReference>
<evidence type="ECO:0000313" key="3">
    <source>
        <dbReference type="Proteomes" id="UP000504693"/>
    </source>
</evidence>
<dbReference type="PANTHER" id="PTHR43194">
    <property type="entry name" value="HYDROLASE ALPHA/BETA FOLD FAMILY"/>
    <property type="match status" value="1"/>
</dbReference>
<dbReference type="InterPro" id="IPR000073">
    <property type="entry name" value="AB_hydrolase_1"/>
</dbReference>
<dbReference type="InterPro" id="IPR029058">
    <property type="entry name" value="AB_hydrolase_fold"/>
</dbReference>
<proteinExistence type="predicted"/>